<evidence type="ECO:0008006" key="3">
    <source>
        <dbReference type="Google" id="ProtNLM"/>
    </source>
</evidence>
<keyword evidence="2" id="KW-1185">Reference proteome</keyword>
<proteinExistence type="predicted"/>
<sequence length="374" mass="41861">MSQPYPKATRAADRARVAAIDTEVSELEERIRVLQLEREPCKRRLDAYIYPVLTLPNEITSEIFIHFLPPYPACPRLRGLESPTSLTHICRQWREIALATPKLWRAFSTFCTGKEAAQARVVQTWLDRSRSCQLSIRMVMGDLDALVAILLHRQRWQNVELVIASSEAALIKGPFPLLESLSLSVDDFHYTHPTTSFGDFPRLQAVTVDDARHGNWLPASQFTSLTFEDVASENYLPLLHGAANLVRLNLIHCDAGEPPQNGVNLARLETLVIVDDPPEGGTSSRLLDMFTVPALHSLCISGELLGSDPISSLNLLISRSGCKLQQVLVTGESPNVPEKFFRAAFPSIPKIAFDSEYDWSTRREFRDELNITSA</sequence>
<evidence type="ECO:0000313" key="1">
    <source>
        <dbReference type="EMBL" id="KAJ7641198.1"/>
    </source>
</evidence>
<evidence type="ECO:0000313" key="2">
    <source>
        <dbReference type="Proteomes" id="UP001221142"/>
    </source>
</evidence>
<dbReference type="Proteomes" id="UP001221142">
    <property type="component" value="Unassembled WGS sequence"/>
</dbReference>
<dbReference type="EMBL" id="JARKIF010000004">
    <property type="protein sequence ID" value="KAJ7641198.1"/>
    <property type="molecule type" value="Genomic_DNA"/>
</dbReference>
<accession>A0AAD7C7C7</accession>
<name>A0AAD7C7C7_9AGAR</name>
<dbReference type="Gene3D" id="1.20.1280.50">
    <property type="match status" value="1"/>
</dbReference>
<protein>
    <recommendedName>
        <fullName evidence="3">F-box domain-containing protein</fullName>
    </recommendedName>
</protein>
<dbReference type="AlphaFoldDB" id="A0AAD7C7C7"/>
<reference evidence="1" key="1">
    <citation type="submission" date="2023-03" db="EMBL/GenBank/DDBJ databases">
        <title>Massive genome expansion in bonnet fungi (Mycena s.s.) driven by repeated elements and novel gene families across ecological guilds.</title>
        <authorList>
            <consortium name="Lawrence Berkeley National Laboratory"/>
            <person name="Harder C.B."/>
            <person name="Miyauchi S."/>
            <person name="Viragh M."/>
            <person name="Kuo A."/>
            <person name="Thoen E."/>
            <person name="Andreopoulos B."/>
            <person name="Lu D."/>
            <person name="Skrede I."/>
            <person name="Drula E."/>
            <person name="Henrissat B."/>
            <person name="Morin E."/>
            <person name="Kohler A."/>
            <person name="Barry K."/>
            <person name="LaButti K."/>
            <person name="Morin E."/>
            <person name="Salamov A."/>
            <person name="Lipzen A."/>
            <person name="Mereny Z."/>
            <person name="Hegedus B."/>
            <person name="Baldrian P."/>
            <person name="Stursova M."/>
            <person name="Weitz H."/>
            <person name="Taylor A."/>
            <person name="Grigoriev I.V."/>
            <person name="Nagy L.G."/>
            <person name="Martin F."/>
            <person name="Kauserud H."/>
        </authorList>
    </citation>
    <scope>NUCLEOTIDE SEQUENCE</scope>
    <source>
        <strain evidence="1">9284</strain>
    </source>
</reference>
<gene>
    <name evidence="1" type="ORF">FB45DRAFT_1124739</name>
</gene>
<organism evidence="1 2">
    <name type="scientific">Roridomyces roridus</name>
    <dbReference type="NCBI Taxonomy" id="1738132"/>
    <lineage>
        <taxon>Eukaryota</taxon>
        <taxon>Fungi</taxon>
        <taxon>Dikarya</taxon>
        <taxon>Basidiomycota</taxon>
        <taxon>Agaricomycotina</taxon>
        <taxon>Agaricomycetes</taxon>
        <taxon>Agaricomycetidae</taxon>
        <taxon>Agaricales</taxon>
        <taxon>Marasmiineae</taxon>
        <taxon>Mycenaceae</taxon>
        <taxon>Roridomyces</taxon>
    </lineage>
</organism>
<comment type="caution">
    <text evidence="1">The sequence shown here is derived from an EMBL/GenBank/DDBJ whole genome shotgun (WGS) entry which is preliminary data.</text>
</comment>